<accession>A0A8J3T4K0</accession>
<dbReference type="GO" id="GO:0071978">
    <property type="term" value="P:bacterial-type flagellum-dependent swarming motility"/>
    <property type="evidence" value="ECO:0007669"/>
    <property type="project" value="TreeGrafter"/>
</dbReference>
<evidence type="ECO:0000256" key="5">
    <source>
        <dbReference type="ARBA" id="ARBA00022500"/>
    </source>
</evidence>
<dbReference type="Proteomes" id="UP000634476">
    <property type="component" value="Unassembled WGS sequence"/>
</dbReference>
<name>A0A8J3T4K0_9ACTN</name>
<dbReference type="PANTHER" id="PTHR35091">
    <property type="entry name" value="FLAGELLAR PROTEIN FLIL"/>
    <property type="match status" value="1"/>
</dbReference>
<keyword evidence="6 10" id="KW-0812">Transmembrane</keyword>
<evidence type="ECO:0000313" key="12">
    <source>
        <dbReference type="Proteomes" id="UP000634476"/>
    </source>
</evidence>
<comment type="similarity">
    <text evidence="3 10">Belongs to the FliL family.</text>
</comment>
<organism evidence="11 12">
    <name type="scientific">Planobispora takensis</name>
    <dbReference type="NCBI Taxonomy" id="1367882"/>
    <lineage>
        <taxon>Bacteria</taxon>
        <taxon>Bacillati</taxon>
        <taxon>Actinomycetota</taxon>
        <taxon>Actinomycetes</taxon>
        <taxon>Streptosporangiales</taxon>
        <taxon>Streptosporangiaceae</taxon>
        <taxon>Planobispora</taxon>
    </lineage>
</organism>
<dbReference type="GO" id="GO:0006935">
    <property type="term" value="P:chemotaxis"/>
    <property type="evidence" value="ECO:0007669"/>
    <property type="project" value="UniProtKB-KW"/>
</dbReference>
<evidence type="ECO:0000256" key="6">
    <source>
        <dbReference type="ARBA" id="ARBA00022692"/>
    </source>
</evidence>
<dbReference type="RefSeq" id="WP_203880155.1">
    <property type="nucleotide sequence ID" value="NZ_BOOK01000087.1"/>
</dbReference>
<feature type="transmembrane region" description="Helical" evidence="10">
    <location>
        <begin position="26"/>
        <end position="46"/>
    </location>
</feature>
<evidence type="ECO:0000256" key="9">
    <source>
        <dbReference type="ARBA" id="ARBA00023136"/>
    </source>
</evidence>
<dbReference type="EMBL" id="BOOK01000087">
    <property type="protein sequence ID" value="GII05957.1"/>
    <property type="molecule type" value="Genomic_DNA"/>
</dbReference>
<evidence type="ECO:0000256" key="8">
    <source>
        <dbReference type="ARBA" id="ARBA00022989"/>
    </source>
</evidence>
<dbReference type="Pfam" id="PF03748">
    <property type="entry name" value="FliL"/>
    <property type="match status" value="1"/>
</dbReference>
<evidence type="ECO:0000313" key="11">
    <source>
        <dbReference type="EMBL" id="GII05957.1"/>
    </source>
</evidence>
<evidence type="ECO:0000256" key="4">
    <source>
        <dbReference type="ARBA" id="ARBA00022475"/>
    </source>
</evidence>
<comment type="caution">
    <text evidence="11">The sequence shown here is derived from an EMBL/GenBank/DDBJ whole genome shotgun (WGS) entry which is preliminary data.</text>
</comment>
<comment type="subcellular location">
    <subcellularLocation>
        <location evidence="2">Cell membrane</location>
        <topology evidence="2">Single-pass membrane protein</topology>
    </subcellularLocation>
</comment>
<comment type="function">
    <text evidence="1 10">Controls the rotational direction of flagella during chemotaxis.</text>
</comment>
<reference evidence="11" key="1">
    <citation type="submission" date="2021-01" db="EMBL/GenBank/DDBJ databases">
        <title>Whole genome shotgun sequence of Planobispora takensis NBRC 109077.</title>
        <authorList>
            <person name="Komaki H."/>
            <person name="Tamura T."/>
        </authorList>
    </citation>
    <scope>NUCLEOTIDE SEQUENCE</scope>
    <source>
        <strain evidence="11">NBRC 109077</strain>
    </source>
</reference>
<keyword evidence="4 10" id="KW-1003">Cell membrane</keyword>
<evidence type="ECO:0000256" key="10">
    <source>
        <dbReference type="RuleBase" id="RU364125"/>
    </source>
</evidence>
<dbReference type="GO" id="GO:0009425">
    <property type="term" value="C:bacterial-type flagellum basal body"/>
    <property type="evidence" value="ECO:0007669"/>
    <property type="project" value="InterPro"/>
</dbReference>
<dbReference type="GO" id="GO:0005886">
    <property type="term" value="C:plasma membrane"/>
    <property type="evidence" value="ECO:0007669"/>
    <property type="project" value="UniProtKB-SubCell"/>
</dbReference>
<evidence type="ECO:0000256" key="1">
    <source>
        <dbReference type="ARBA" id="ARBA00002254"/>
    </source>
</evidence>
<keyword evidence="12" id="KW-1185">Reference proteome</keyword>
<protein>
    <recommendedName>
        <fullName evidence="10">Flagellar protein FliL</fullName>
    </recommendedName>
</protein>
<keyword evidence="9 10" id="KW-0472">Membrane</keyword>
<keyword evidence="7 10" id="KW-0283">Flagellar rotation</keyword>
<gene>
    <name evidence="11" type="ORF">Pta02_79650</name>
</gene>
<evidence type="ECO:0000256" key="3">
    <source>
        <dbReference type="ARBA" id="ARBA00008281"/>
    </source>
</evidence>
<keyword evidence="8 10" id="KW-1133">Transmembrane helix</keyword>
<dbReference type="AlphaFoldDB" id="A0A8J3T4K0"/>
<keyword evidence="5 10" id="KW-0145">Chemotaxis</keyword>
<proteinExistence type="inferred from homology"/>
<dbReference type="PANTHER" id="PTHR35091:SF2">
    <property type="entry name" value="FLAGELLAR PROTEIN FLIL"/>
    <property type="match status" value="1"/>
</dbReference>
<dbReference type="InterPro" id="IPR005503">
    <property type="entry name" value="FliL"/>
</dbReference>
<evidence type="ECO:0000256" key="2">
    <source>
        <dbReference type="ARBA" id="ARBA00004162"/>
    </source>
</evidence>
<evidence type="ECO:0000256" key="7">
    <source>
        <dbReference type="ARBA" id="ARBA00022779"/>
    </source>
</evidence>
<sequence length="153" mass="16047">MATATLKAAPDAEEAKDGGKKSKKMIFIIAGVVLVLGAAAAAYFLLFAGGGEAAEEPAPEPGAVAALDAITVNLADGHFLKLKMALQATAEVAEAPDGSKALDLAIDQFSNKGIDELSSNKARNLAKEELLEKVEKAYEGEIMDIYFTEFVMQ</sequence>